<dbReference type="AlphaFoldDB" id="A0A916LF55"/>
<gene>
    <name evidence="1" type="ORF">ERS007739_04316</name>
</gene>
<proteinExistence type="predicted"/>
<accession>A0A916LF55</accession>
<organism evidence="1 2">
    <name type="scientific">Mycobacterium tuberculosis</name>
    <dbReference type="NCBI Taxonomy" id="1773"/>
    <lineage>
        <taxon>Bacteria</taxon>
        <taxon>Bacillati</taxon>
        <taxon>Actinomycetota</taxon>
        <taxon>Actinomycetes</taxon>
        <taxon>Mycobacteriales</taxon>
        <taxon>Mycobacteriaceae</taxon>
        <taxon>Mycobacterium</taxon>
        <taxon>Mycobacterium tuberculosis complex</taxon>
    </lineage>
</organism>
<protein>
    <submittedName>
        <fullName evidence="1">Uncharacterized protein</fullName>
    </submittedName>
</protein>
<sequence length="46" mass="5127">MKCTGTSTPRFSRIHLHSAATSASLSLRPGISRVVISNHTFVWCRR</sequence>
<comment type="caution">
    <text evidence="1">The sequence shown here is derived from an EMBL/GenBank/DDBJ whole genome shotgun (WGS) entry which is preliminary data.</text>
</comment>
<reference evidence="2" key="1">
    <citation type="submission" date="2015-03" db="EMBL/GenBank/DDBJ databases">
        <authorList>
            <consortium name="Pathogen Informatics"/>
        </authorList>
    </citation>
    <scope>NUCLEOTIDE SEQUENCE [LARGE SCALE GENOMIC DNA]</scope>
    <source>
        <strain evidence="2">N09902308</strain>
    </source>
</reference>
<evidence type="ECO:0000313" key="2">
    <source>
        <dbReference type="Proteomes" id="UP000039021"/>
    </source>
</evidence>
<name>A0A916LF55_MYCTX</name>
<evidence type="ECO:0000313" key="1">
    <source>
        <dbReference type="EMBL" id="CPA01604.1"/>
    </source>
</evidence>
<dbReference type="Proteomes" id="UP000039021">
    <property type="component" value="Unassembled WGS sequence"/>
</dbReference>
<dbReference type="EMBL" id="CSBK01002615">
    <property type="protein sequence ID" value="CPA01604.1"/>
    <property type="molecule type" value="Genomic_DNA"/>
</dbReference>